<dbReference type="EMBL" id="GAMD01002150">
    <property type="protein sequence ID" value="JAA99440.1"/>
    <property type="molecule type" value="mRNA"/>
</dbReference>
<reference evidence="1" key="1">
    <citation type="submission" date="2013-07" db="EMBL/GenBank/DDBJ databases">
        <title>Transcriptome sequencing and developmental regulation of gene expression in Anopheles aquasalis.</title>
        <authorList>
            <consortium name="Brazilian Malaria Network (MCT/CNPq/MS/SCTIE/DECIT/PRONEX 555648/2009-5) and Research Network on Bioactive Molecules from Arthropod Vectors (NAP-MOBIARVE"/>
            <consortium name="University of Sao Paulo)"/>
            <person name="Marinotti O."/>
            <person name="Ribeiro J.M.C."/>
            <person name="Costa-da-Silva A.L."/>
            <person name="Silva M.C.P."/>
            <person name="Lopes A.R."/>
            <person name="Barros M.S."/>
            <person name="Sa-Nunes A."/>
            <person name="Konjin B.B."/>
            <person name="Carvalho E."/>
            <person name="Suesdek L."/>
            <person name="Silva-Neto M.A.C."/>
            <person name="Capurro M.L."/>
        </authorList>
    </citation>
    <scope>NUCLEOTIDE SEQUENCE</scope>
    <source>
        <tissue evidence="1">Whole body</tissue>
    </source>
</reference>
<proteinExistence type="evidence at transcript level"/>
<accession>T1DP81</accession>
<dbReference type="AlphaFoldDB" id="T1DP81"/>
<protein>
    <submittedName>
        <fullName evidence="1">Uncharacterized protein</fullName>
    </submittedName>
</protein>
<name>T1DP81_ANOAQ</name>
<organism evidence="1">
    <name type="scientific">Anopheles aquasalis</name>
    <name type="common">Malaria mosquito</name>
    <dbReference type="NCBI Taxonomy" id="42839"/>
    <lineage>
        <taxon>Eukaryota</taxon>
        <taxon>Metazoa</taxon>
        <taxon>Ecdysozoa</taxon>
        <taxon>Arthropoda</taxon>
        <taxon>Hexapoda</taxon>
        <taxon>Insecta</taxon>
        <taxon>Pterygota</taxon>
        <taxon>Neoptera</taxon>
        <taxon>Endopterygota</taxon>
        <taxon>Diptera</taxon>
        <taxon>Nematocera</taxon>
        <taxon>Culicoidea</taxon>
        <taxon>Culicidae</taxon>
        <taxon>Anophelinae</taxon>
        <taxon>Anopheles</taxon>
    </lineage>
</organism>
<sequence>MGAPRRHFGIFFHRFSQAQKDTRNIPVVAVNSTLSRVFFRDDKFERKQHLRTQSTQMTMLLYTNGSK</sequence>
<evidence type="ECO:0000313" key="1">
    <source>
        <dbReference type="EMBL" id="JAA99440.1"/>
    </source>
</evidence>